<keyword evidence="1" id="KW-1133">Transmembrane helix</keyword>
<gene>
    <name evidence="2" type="ORF">GNI_177080</name>
</gene>
<evidence type="ECO:0000256" key="1">
    <source>
        <dbReference type="SAM" id="Phobius"/>
    </source>
</evidence>
<feature type="transmembrane region" description="Helical" evidence="1">
    <location>
        <begin position="131"/>
        <end position="151"/>
    </location>
</feature>
<organism evidence="2 3">
    <name type="scientific">Gregarina niphandrodes</name>
    <name type="common">Septate eugregarine</name>
    <dbReference type="NCBI Taxonomy" id="110365"/>
    <lineage>
        <taxon>Eukaryota</taxon>
        <taxon>Sar</taxon>
        <taxon>Alveolata</taxon>
        <taxon>Apicomplexa</taxon>
        <taxon>Conoidasida</taxon>
        <taxon>Gregarinasina</taxon>
        <taxon>Eugregarinorida</taxon>
        <taxon>Gregarinidae</taxon>
        <taxon>Gregarina</taxon>
    </lineage>
</organism>
<keyword evidence="1 2" id="KW-0812">Transmembrane</keyword>
<evidence type="ECO:0000313" key="2">
    <source>
        <dbReference type="EMBL" id="EZG43312.1"/>
    </source>
</evidence>
<accession>A0A023AXF7</accession>
<keyword evidence="1" id="KW-0472">Membrane</keyword>
<evidence type="ECO:0000313" key="3">
    <source>
        <dbReference type="Proteomes" id="UP000019763"/>
    </source>
</evidence>
<protein>
    <submittedName>
        <fullName evidence="2">Transmembrane protein</fullName>
    </submittedName>
</protein>
<dbReference type="RefSeq" id="XP_011133431.1">
    <property type="nucleotide sequence ID" value="XM_011135129.1"/>
</dbReference>
<dbReference type="VEuPathDB" id="CryptoDB:GNI_177080"/>
<sequence>MASRHTASRHVSAPKQSKTIRLLWQLILSGLLAAVVFSHLNAFGCTGSHCPDIDALPHSPLQLLLFRYVPKAMKMAEYTNKIACDKGFLSAKACQNLYGISFVASLVEWTFLGLTGTRILAVLLKMKITRLITLLLLFFASLYFFTAVVETYLSELLPQFLLNYNVLLKDWLSGGVLFSSGVLNSFLKLWRDGQDQEFPKQALFSAFRKMAGVDDAQPSYARLSSEL</sequence>
<feature type="transmembrane region" description="Helical" evidence="1">
    <location>
        <begin position="97"/>
        <end position="124"/>
    </location>
</feature>
<dbReference type="GeneID" id="22916001"/>
<proteinExistence type="predicted"/>
<dbReference type="Proteomes" id="UP000019763">
    <property type="component" value="Unassembled WGS sequence"/>
</dbReference>
<name>A0A023AXF7_GRENI</name>
<feature type="transmembrane region" description="Helical" evidence="1">
    <location>
        <begin position="21"/>
        <end position="40"/>
    </location>
</feature>
<comment type="caution">
    <text evidence="2">The sequence shown here is derived from an EMBL/GenBank/DDBJ whole genome shotgun (WGS) entry which is preliminary data.</text>
</comment>
<dbReference type="AlphaFoldDB" id="A0A023AXF7"/>
<keyword evidence="3" id="KW-1185">Reference proteome</keyword>
<dbReference type="EMBL" id="AFNH02001332">
    <property type="protein sequence ID" value="EZG43312.1"/>
    <property type="molecule type" value="Genomic_DNA"/>
</dbReference>
<reference evidence="2" key="1">
    <citation type="submission" date="2013-12" db="EMBL/GenBank/DDBJ databases">
        <authorList>
            <person name="Omoto C.K."/>
            <person name="Sibley D."/>
            <person name="Venepally P."/>
            <person name="Hadjithomas M."/>
            <person name="Karamycheva S."/>
            <person name="Brunk B."/>
            <person name="Roos D."/>
            <person name="Caler E."/>
            <person name="Lorenzi H."/>
        </authorList>
    </citation>
    <scope>NUCLEOTIDE SEQUENCE</scope>
</reference>